<dbReference type="GeneID" id="103508180"/>
<dbReference type="Proteomes" id="UP000079169">
    <property type="component" value="Unplaced"/>
</dbReference>
<dbReference type="RefSeq" id="XP_008470935.2">
    <property type="nucleotide sequence ID" value="XM_008472713.3"/>
</dbReference>
<dbReference type="AlphaFoldDB" id="A0A1S3D0R1"/>
<dbReference type="PaxDb" id="121845-A0A1S3D0R1"/>
<reference evidence="2" key="1">
    <citation type="submission" date="2025-08" db="UniProtKB">
        <authorList>
            <consortium name="RefSeq"/>
        </authorList>
    </citation>
    <scope>IDENTIFICATION</scope>
</reference>
<evidence type="ECO:0000313" key="2">
    <source>
        <dbReference type="RefSeq" id="XP_008470935.2"/>
    </source>
</evidence>
<dbReference type="KEGG" id="dci:103508180"/>
<evidence type="ECO:0000313" key="1">
    <source>
        <dbReference type="Proteomes" id="UP000079169"/>
    </source>
</evidence>
<sequence>MLVTYSRFLNMCWYFIFSFSFCFQEEKILNENNLVTERENKEKIEYRRSWVDQFYFGIITEKKKMSWILARLSGKTDSILTENPEISEGTDLYPSISQSETHPTPSLPYAIQPTPTISNNTNTSTNVLPHTLDDMKIKFKFLYDSNMEDVHMNQIIHFINKTKQTSRDIQQLISEIDNIDFALERSVIQI</sequence>
<name>A0A1S3D0R1_DIACI</name>
<gene>
    <name evidence="2" type="primary">LOC103508180</name>
</gene>
<organism evidence="1 2">
    <name type="scientific">Diaphorina citri</name>
    <name type="common">Asian citrus psyllid</name>
    <dbReference type="NCBI Taxonomy" id="121845"/>
    <lineage>
        <taxon>Eukaryota</taxon>
        <taxon>Metazoa</taxon>
        <taxon>Ecdysozoa</taxon>
        <taxon>Arthropoda</taxon>
        <taxon>Hexapoda</taxon>
        <taxon>Insecta</taxon>
        <taxon>Pterygota</taxon>
        <taxon>Neoptera</taxon>
        <taxon>Paraneoptera</taxon>
        <taxon>Hemiptera</taxon>
        <taxon>Sternorrhyncha</taxon>
        <taxon>Psylloidea</taxon>
        <taxon>Psyllidae</taxon>
        <taxon>Diaphorininae</taxon>
        <taxon>Diaphorina</taxon>
    </lineage>
</organism>
<accession>A0A1S3D0R1</accession>
<keyword evidence="1" id="KW-1185">Reference proteome</keyword>
<protein>
    <submittedName>
        <fullName evidence="2">Uncharacterized protein LOC103508180 isoform X1</fullName>
    </submittedName>
</protein>
<proteinExistence type="predicted"/>